<dbReference type="AlphaFoldDB" id="A0A255YV11"/>
<name>A0A255YV11_9FLAO</name>
<protein>
    <submittedName>
        <fullName evidence="1">Uncharacterized protein</fullName>
    </submittedName>
</protein>
<reference evidence="1 2" key="1">
    <citation type="submission" date="2017-07" db="EMBL/GenBank/DDBJ databases">
        <title>Flavobacterium cyanobacteriorum sp. nov., isolated from cyanobacterial aggregates in a eutrophic lake.</title>
        <authorList>
            <person name="Cai H."/>
        </authorList>
    </citation>
    <scope>NUCLEOTIDE SEQUENCE [LARGE SCALE GENOMIC DNA]</scope>
    <source>
        <strain evidence="1 2">TH021</strain>
    </source>
</reference>
<dbReference type="OrthoDB" id="1140688at2"/>
<dbReference type="Pfam" id="PF13585">
    <property type="entry name" value="CHU_C"/>
    <property type="match status" value="1"/>
</dbReference>
<dbReference type="Gene3D" id="2.60.40.10">
    <property type="entry name" value="Immunoglobulins"/>
    <property type="match status" value="1"/>
</dbReference>
<dbReference type="InterPro" id="IPR026341">
    <property type="entry name" value="T9SS_type_B"/>
</dbReference>
<dbReference type="EMBL" id="NOXV01000302">
    <property type="protein sequence ID" value="OYQ33019.1"/>
    <property type="molecule type" value="Genomic_DNA"/>
</dbReference>
<comment type="caution">
    <text evidence="1">The sequence shown here is derived from an EMBL/GenBank/DDBJ whole genome shotgun (WGS) entry which is preliminary data.</text>
</comment>
<accession>A0A255YV11</accession>
<evidence type="ECO:0000313" key="2">
    <source>
        <dbReference type="Proteomes" id="UP000216605"/>
    </source>
</evidence>
<dbReference type="Proteomes" id="UP000216605">
    <property type="component" value="Unassembled WGS sequence"/>
</dbReference>
<dbReference type="NCBIfam" id="TIGR04131">
    <property type="entry name" value="Bac_Flav_CTERM"/>
    <property type="match status" value="1"/>
</dbReference>
<dbReference type="InterPro" id="IPR013783">
    <property type="entry name" value="Ig-like_fold"/>
</dbReference>
<gene>
    <name evidence="1" type="ORF">CHU92_13950</name>
</gene>
<proteinExistence type="predicted"/>
<keyword evidence="2" id="KW-1185">Reference proteome</keyword>
<evidence type="ECO:0000313" key="1">
    <source>
        <dbReference type="EMBL" id="OYQ33019.1"/>
    </source>
</evidence>
<sequence length="598" mass="64921">MPLLVLIFLGPACHAQVDISLYQQFNGRYDFTFVGNTLNPTENNIINTCTINTSSSANLNLGPGDTIIAAYLYWAGSGSGVDTIKLNGQDISATRGFLVTNTTDVARVYFSNFADVTQQVQATGNGTYTVSDFDLNPVISQVPRIYCNNSTNFGGWAIIVIYKNDNFPLNQINLYDGLEFVPNSVDITLSSLNVIDNIGAKIGFLAWEGDANLAINERLKINGNSLQNPPLNPLTNAFNGTNSITGSNTLYNMDLDVYDIQGFINIGSLSAEITLESGQDFVMINTILTKLNSQLPDATVTVNNVGQQCGSGQVQLNYTVFNVNSTDVLPAGTAVSVYVDGIFITHFTTTAPLPVGGSESGSITITLPENTEDNFEVKLIADNLNGVASIKETDETNNTYTLNLSKLIVPTLPPIPPLLSCNEGFGAGTFDFSGYSESLKNNPEDSVTFYENTADATQGANPILDPSNYRATSSPKEILVRLEAENGCYAIGSFLLNTRLCPPETYNYVTPNGDGLNDTFFVKGLRNIFLNFKMSIYNRWGNLVWTGNNATQDWDGIANEEKVGPADANVPSGTYYFVLELNEPDYPKPIVGWVYVTK</sequence>
<organism evidence="1 2">
    <name type="scientific">Flavobacterium cyanobacteriorum</name>
    <dbReference type="NCBI Taxonomy" id="2022802"/>
    <lineage>
        <taxon>Bacteria</taxon>
        <taxon>Pseudomonadati</taxon>
        <taxon>Bacteroidota</taxon>
        <taxon>Flavobacteriia</taxon>
        <taxon>Flavobacteriales</taxon>
        <taxon>Flavobacteriaceae</taxon>
        <taxon>Flavobacterium</taxon>
    </lineage>
</organism>